<evidence type="ECO:0000259" key="2">
    <source>
        <dbReference type="Pfam" id="PF11738"/>
    </source>
</evidence>
<keyword evidence="4" id="KW-1185">Reference proteome</keyword>
<dbReference type="PATRIC" id="fig|1430899.3.peg.276"/>
<keyword evidence="1" id="KW-0812">Transmembrane</keyword>
<dbReference type="RefSeq" id="WP_007472716.1">
    <property type="nucleotide sequence ID" value="NZ_KQ130610.1"/>
</dbReference>
<dbReference type="OrthoDB" id="4990at2"/>
<evidence type="ECO:0000313" key="3">
    <source>
        <dbReference type="EMBL" id="KMT61206.1"/>
    </source>
</evidence>
<feature type="transmembrane region" description="Helical" evidence="1">
    <location>
        <begin position="40"/>
        <end position="60"/>
    </location>
</feature>
<dbReference type="AlphaFoldDB" id="A0A0J8JA44"/>
<accession>A0A0J8JA44</accession>
<dbReference type="InterPro" id="IPR021729">
    <property type="entry name" value="DUF3298"/>
</dbReference>
<dbReference type="EMBL" id="AZHO01000004">
    <property type="protein sequence ID" value="KMT61206.1"/>
    <property type="molecule type" value="Genomic_DNA"/>
</dbReference>
<organism evidence="3 4">
    <name type="scientific">Listeria fleischmannii 1991</name>
    <dbReference type="NCBI Taxonomy" id="1430899"/>
    <lineage>
        <taxon>Bacteria</taxon>
        <taxon>Bacillati</taxon>
        <taxon>Bacillota</taxon>
        <taxon>Bacilli</taxon>
        <taxon>Bacillales</taxon>
        <taxon>Listeriaceae</taxon>
        <taxon>Listeria</taxon>
    </lineage>
</organism>
<proteinExistence type="predicted"/>
<dbReference type="Proteomes" id="UP000052258">
    <property type="component" value="Unassembled WGS sequence"/>
</dbReference>
<dbReference type="Pfam" id="PF11738">
    <property type="entry name" value="DUF3298"/>
    <property type="match status" value="1"/>
</dbReference>
<keyword evidence="1" id="KW-1133">Transmembrane helix</keyword>
<dbReference type="Gene3D" id="3.30.565.40">
    <property type="entry name" value="Fervidobacterium nodosum Rt17-B1 like"/>
    <property type="match status" value="1"/>
</dbReference>
<gene>
    <name evidence="3" type="ORF">X560_0273</name>
</gene>
<dbReference type="Gene3D" id="3.90.640.20">
    <property type="entry name" value="Heat-shock cognate protein, ATPase"/>
    <property type="match status" value="1"/>
</dbReference>
<sequence length="286" mass="32910">MINKKMAKLRQEYKNVPIPDELTALVQQAVQKKPKKSYPFLLWGTCSAAVICLIFTFTVVTNSTVANAMRNVPVLNQVVAVLTGQTYADKSKNTEADIKTPKVEGLADSELEKQINDHYIKTSEELYKEYKSYVSKKGEHYAVSSSYDEILNTERLLVVRFSVEKTMASSYTENEYITLDKKEQKLIGLHNLFKDGDYTTIIKNYILQEMKNEMKHDPNKIYWDESEISPAMTAENLENHFYINEKNKLVIMFNEYDVAPGYMGPVGFIIPTKVIEDELINHDYIK</sequence>
<comment type="caution">
    <text evidence="3">The sequence shown here is derived from an EMBL/GenBank/DDBJ whole genome shotgun (WGS) entry which is preliminary data.</text>
</comment>
<dbReference type="InterPro" id="IPR037126">
    <property type="entry name" value="PdaC/RsiV-like_sf"/>
</dbReference>
<evidence type="ECO:0000256" key="1">
    <source>
        <dbReference type="SAM" id="Phobius"/>
    </source>
</evidence>
<reference evidence="3 4" key="1">
    <citation type="journal article" date="2015" name="Genome Biol. Evol.">
        <title>Comparative Genomics of Listeria Sensu Lato: Genus-Wide Differences in Evolutionary Dynamics and the Progressive Gain of Complex, Potentially Pathogenicity-Related Traits through Lateral Gene Transfer.</title>
        <authorList>
            <person name="Chiara M."/>
            <person name="Caruso M."/>
            <person name="D'Erchia A.M."/>
            <person name="Manzari C."/>
            <person name="Fraccalvieri R."/>
            <person name="Goffredo E."/>
            <person name="Latorre L."/>
            <person name="Miccolupo A."/>
            <person name="Padalino I."/>
            <person name="Santagada G."/>
            <person name="Chiocco D."/>
            <person name="Pesole G."/>
            <person name="Horner D.S."/>
            <person name="Parisi A."/>
        </authorList>
    </citation>
    <scope>NUCLEOTIDE SEQUENCE [LARGE SCALE GENOMIC DNA]</scope>
    <source>
        <strain evidence="3 4">1991</strain>
    </source>
</reference>
<feature type="domain" description="DUF3298" evidence="2">
    <location>
        <begin position="191"/>
        <end position="272"/>
    </location>
</feature>
<protein>
    <submittedName>
        <fullName evidence="3">Anti-sigma factor</fullName>
    </submittedName>
</protein>
<evidence type="ECO:0000313" key="4">
    <source>
        <dbReference type="Proteomes" id="UP000052258"/>
    </source>
</evidence>
<keyword evidence="1" id="KW-0472">Membrane</keyword>
<name>A0A0J8JA44_9LIST</name>